<accession>A0ABY4WQQ0</accession>
<evidence type="ECO:0000256" key="1">
    <source>
        <dbReference type="SAM" id="Phobius"/>
    </source>
</evidence>
<evidence type="ECO:0000313" key="2">
    <source>
        <dbReference type="EMBL" id="USG66941.1"/>
    </source>
</evidence>
<dbReference type="EMBL" id="CP098755">
    <property type="protein sequence ID" value="USG66941.1"/>
    <property type="molecule type" value="Genomic_DNA"/>
</dbReference>
<feature type="transmembrane region" description="Helical" evidence="1">
    <location>
        <begin position="61"/>
        <end position="82"/>
    </location>
</feature>
<evidence type="ECO:0008006" key="4">
    <source>
        <dbReference type="Google" id="ProtNLM"/>
    </source>
</evidence>
<name>A0ABY4WQQ0_9BACL</name>
<evidence type="ECO:0000313" key="3">
    <source>
        <dbReference type="Proteomes" id="UP001056500"/>
    </source>
</evidence>
<keyword evidence="1" id="KW-0812">Transmembrane</keyword>
<feature type="transmembrane region" description="Helical" evidence="1">
    <location>
        <begin position="166"/>
        <end position="184"/>
    </location>
</feature>
<sequence>MNAVWQLTKADGRHLIRDPMLALSVGAPLLLLIFLRFGTPLLGEMIQNLAGLNLHHYHELILGQALLLVALMEGILTGLLMLDERDEKLLSYYAVTPLTKRGYLLYRLAVPFLLSGMGGAALLLWSGLSEASFGESLPLLLLIALEGPLYALVMAAMAANKVEGLAFSKAIGASVLIPAASLFLPDQWAWLFAPFPTFWPVQLMASSESSLLGVQVQGLTLSEPVVLFLAILYHGVLLWAGYRAFWRRTE</sequence>
<dbReference type="Proteomes" id="UP001056500">
    <property type="component" value="Chromosome"/>
</dbReference>
<feature type="transmembrane region" description="Helical" evidence="1">
    <location>
        <begin position="137"/>
        <end position="159"/>
    </location>
</feature>
<gene>
    <name evidence="2" type="ORF">NDK47_06490</name>
</gene>
<feature type="transmembrane region" description="Helical" evidence="1">
    <location>
        <begin position="103"/>
        <end position="125"/>
    </location>
</feature>
<organism evidence="2 3">
    <name type="scientific">Brevibacillus ruminantium</name>
    <dbReference type="NCBI Taxonomy" id="2950604"/>
    <lineage>
        <taxon>Bacteria</taxon>
        <taxon>Bacillati</taxon>
        <taxon>Bacillota</taxon>
        <taxon>Bacilli</taxon>
        <taxon>Bacillales</taxon>
        <taxon>Paenibacillaceae</taxon>
        <taxon>Brevibacillus</taxon>
    </lineage>
</organism>
<keyword evidence="3" id="KW-1185">Reference proteome</keyword>
<dbReference type="RefSeq" id="WP_251874046.1">
    <property type="nucleotide sequence ID" value="NZ_CP098755.1"/>
</dbReference>
<proteinExistence type="predicted"/>
<protein>
    <recommendedName>
        <fullName evidence="4">ABC transporter permease</fullName>
    </recommendedName>
</protein>
<feature type="transmembrane region" description="Helical" evidence="1">
    <location>
        <begin position="21"/>
        <end position="41"/>
    </location>
</feature>
<feature type="transmembrane region" description="Helical" evidence="1">
    <location>
        <begin position="225"/>
        <end position="245"/>
    </location>
</feature>
<reference evidence="2" key="1">
    <citation type="submission" date="2022-06" db="EMBL/GenBank/DDBJ databases">
        <title>Genome sequencing of Brevibacillus sp. BB3-R1.</title>
        <authorList>
            <person name="Heo J."/>
            <person name="Lee D."/>
            <person name="Won M."/>
            <person name="Han B.-H."/>
            <person name="Hong S.-B."/>
            <person name="Kwon S.-W."/>
        </authorList>
    </citation>
    <scope>NUCLEOTIDE SEQUENCE</scope>
    <source>
        <strain evidence="2">BB3-R1</strain>
    </source>
</reference>
<keyword evidence="1" id="KW-1133">Transmembrane helix</keyword>
<keyword evidence="1" id="KW-0472">Membrane</keyword>